<gene>
    <name evidence="1" type="ORF">K1T71_007903</name>
</gene>
<evidence type="ECO:0000313" key="2">
    <source>
        <dbReference type="Proteomes" id="UP000824533"/>
    </source>
</evidence>
<proteinExistence type="predicted"/>
<protein>
    <submittedName>
        <fullName evidence="1">Uncharacterized protein</fullName>
    </submittedName>
</protein>
<sequence>MESIVYGMEMEGGDQTIFTSNETTQINRENFMAASSIHGDNEAIPTFSRRAPFHSSGNNDLFKYMQKEQNSGEISSTNAEMGEPLNFNTNGTEIYEDPVSNFYTGVNQPNSGSWNDRSGHCSERTINETFDFLVKSLLSANNFVSLLSREQIEVLRSISPSLLCALLQEVAKLRSDRRIRRAAPNECAFCKNNGENEEHYSSHALKDGRGRVLCPVLRAFRCPRCGATGDRAHTIKYCPESVETGSDRSSNLSWRRQASMLTGQSGPSSTGTGRHLFTSQTRSPSPAPSAITMPTSAVWSGFGLN</sequence>
<dbReference type="EMBL" id="CM034399">
    <property type="protein sequence ID" value="KAJ0176724.1"/>
    <property type="molecule type" value="Genomic_DNA"/>
</dbReference>
<name>A0ACC1CZ30_9NEOP</name>
<reference evidence="1 2" key="1">
    <citation type="journal article" date="2021" name="Front. Genet.">
        <title>Chromosome-Level Genome Assembly Reveals Significant Gene Expansion in the Toll and IMD Signaling Pathways of Dendrolimus kikuchii.</title>
        <authorList>
            <person name="Zhou J."/>
            <person name="Wu P."/>
            <person name="Xiong Z."/>
            <person name="Liu N."/>
            <person name="Zhao N."/>
            <person name="Ji M."/>
            <person name="Qiu Y."/>
            <person name="Yang B."/>
        </authorList>
    </citation>
    <scope>NUCLEOTIDE SEQUENCE [LARGE SCALE GENOMIC DNA]</scope>
    <source>
        <strain evidence="1">Ann1</strain>
    </source>
</reference>
<accession>A0ACC1CZ30</accession>
<dbReference type="Proteomes" id="UP000824533">
    <property type="component" value="Linkage Group LG13"/>
</dbReference>
<keyword evidence="2" id="KW-1185">Reference proteome</keyword>
<comment type="caution">
    <text evidence="1">The sequence shown here is derived from an EMBL/GenBank/DDBJ whole genome shotgun (WGS) entry which is preliminary data.</text>
</comment>
<evidence type="ECO:0000313" key="1">
    <source>
        <dbReference type="EMBL" id="KAJ0176724.1"/>
    </source>
</evidence>
<organism evidence="1 2">
    <name type="scientific">Dendrolimus kikuchii</name>
    <dbReference type="NCBI Taxonomy" id="765133"/>
    <lineage>
        <taxon>Eukaryota</taxon>
        <taxon>Metazoa</taxon>
        <taxon>Ecdysozoa</taxon>
        <taxon>Arthropoda</taxon>
        <taxon>Hexapoda</taxon>
        <taxon>Insecta</taxon>
        <taxon>Pterygota</taxon>
        <taxon>Neoptera</taxon>
        <taxon>Endopterygota</taxon>
        <taxon>Lepidoptera</taxon>
        <taxon>Glossata</taxon>
        <taxon>Ditrysia</taxon>
        <taxon>Bombycoidea</taxon>
        <taxon>Lasiocampidae</taxon>
        <taxon>Dendrolimus</taxon>
    </lineage>
</organism>